<dbReference type="AlphaFoldDB" id="A0A5C5ZS29"/>
<dbReference type="EMBL" id="SJPQ01000001">
    <property type="protein sequence ID" value="TWT89747.1"/>
    <property type="molecule type" value="Genomic_DNA"/>
</dbReference>
<comment type="caution">
    <text evidence="1">The sequence shown here is derived from an EMBL/GenBank/DDBJ whole genome shotgun (WGS) entry which is preliminary data.</text>
</comment>
<evidence type="ECO:0000313" key="2">
    <source>
        <dbReference type="Proteomes" id="UP000315440"/>
    </source>
</evidence>
<dbReference type="InterPro" id="IPR011330">
    <property type="entry name" value="Glyco_hydro/deAcase_b/a-brl"/>
</dbReference>
<proteinExistence type="predicted"/>
<accession>A0A5C5ZS29</accession>
<protein>
    <submittedName>
        <fullName evidence="1">Polysaccharide deacetylase</fullName>
    </submittedName>
</protein>
<dbReference type="Proteomes" id="UP000315440">
    <property type="component" value="Unassembled WGS sequence"/>
</dbReference>
<organism evidence="1 2">
    <name type="scientific">Pseudobythopirellula maris</name>
    <dbReference type="NCBI Taxonomy" id="2527991"/>
    <lineage>
        <taxon>Bacteria</taxon>
        <taxon>Pseudomonadati</taxon>
        <taxon>Planctomycetota</taxon>
        <taxon>Planctomycetia</taxon>
        <taxon>Pirellulales</taxon>
        <taxon>Lacipirellulaceae</taxon>
        <taxon>Pseudobythopirellula</taxon>
    </lineage>
</organism>
<reference evidence="1 2" key="1">
    <citation type="submission" date="2019-02" db="EMBL/GenBank/DDBJ databases">
        <title>Deep-cultivation of Planctomycetes and their phenomic and genomic characterization uncovers novel biology.</title>
        <authorList>
            <person name="Wiegand S."/>
            <person name="Jogler M."/>
            <person name="Boedeker C."/>
            <person name="Pinto D."/>
            <person name="Vollmers J."/>
            <person name="Rivas-Marin E."/>
            <person name="Kohn T."/>
            <person name="Peeters S.H."/>
            <person name="Heuer A."/>
            <person name="Rast P."/>
            <person name="Oberbeckmann S."/>
            <person name="Bunk B."/>
            <person name="Jeske O."/>
            <person name="Meyerdierks A."/>
            <person name="Storesund J.E."/>
            <person name="Kallscheuer N."/>
            <person name="Luecker S."/>
            <person name="Lage O.M."/>
            <person name="Pohl T."/>
            <person name="Merkel B.J."/>
            <person name="Hornburger P."/>
            <person name="Mueller R.-W."/>
            <person name="Bruemmer F."/>
            <person name="Labrenz M."/>
            <person name="Spormann A.M."/>
            <person name="Op Den Camp H."/>
            <person name="Overmann J."/>
            <person name="Amann R."/>
            <person name="Jetten M.S.M."/>
            <person name="Mascher T."/>
            <person name="Medema M.H."/>
            <person name="Devos D.P."/>
            <person name="Kaster A.-K."/>
            <person name="Ovreas L."/>
            <person name="Rohde M."/>
            <person name="Galperin M.Y."/>
            <person name="Jogler C."/>
        </authorList>
    </citation>
    <scope>NUCLEOTIDE SEQUENCE [LARGE SCALE GENOMIC DNA]</scope>
    <source>
        <strain evidence="1 2">Mal64</strain>
    </source>
</reference>
<sequence length="328" mass="36106">MYLLVTVDTEEDDAWSGGYPPSGQSVRNIERLPKLQQLCDRHGVRPTYLVNSPVIDDATSRSVLQTLHAEGRCEIGAHLHAWCDGPHDRDSYDDRTSYLCNLSEPIQRAKIERLTDKIASVFGAAPVSFRAGRYGIDHVGLKLLAEFGYTIDSSVLAFRACGDHGPDYRDCPWQPYRVSECDIRMASDEGLIWEAPVSVGYTRGEQEAAHRLFERLNHPLPRVLKAPSIARRLGVAAQVKCSPEQSTATEIIQLFEAYRAAGAETLVVLLHSSSLMPGGSPYARNESEAAEILARVDRVLTHCLSFEGVKGVTLAQLATSLEAQRCAA</sequence>
<name>A0A5C5ZS29_9BACT</name>
<evidence type="ECO:0000313" key="1">
    <source>
        <dbReference type="EMBL" id="TWT89747.1"/>
    </source>
</evidence>
<gene>
    <name evidence="1" type="ORF">Mal64_01260</name>
</gene>
<dbReference type="GO" id="GO:0005975">
    <property type="term" value="P:carbohydrate metabolic process"/>
    <property type="evidence" value="ECO:0007669"/>
    <property type="project" value="InterPro"/>
</dbReference>
<keyword evidence="2" id="KW-1185">Reference proteome</keyword>
<dbReference type="Gene3D" id="3.20.20.370">
    <property type="entry name" value="Glycoside hydrolase/deacetylase"/>
    <property type="match status" value="1"/>
</dbReference>
<dbReference type="SUPFAM" id="SSF88713">
    <property type="entry name" value="Glycoside hydrolase/deacetylase"/>
    <property type="match status" value="1"/>
</dbReference>